<dbReference type="InterPro" id="IPR009057">
    <property type="entry name" value="Homeodomain-like_sf"/>
</dbReference>
<comment type="caution">
    <text evidence="6">The sequence shown here is derived from an EMBL/GenBank/DDBJ whole genome shotgun (WGS) entry which is preliminary data.</text>
</comment>
<dbReference type="EMBL" id="JAGIOO010000001">
    <property type="protein sequence ID" value="MBP2473371.1"/>
    <property type="molecule type" value="Genomic_DNA"/>
</dbReference>
<proteinExistence type="predicted"/>
<dbReference type="Proteomes" id="UP001519363">
    <property type="component" value="Unassembled WGS sequence"/>
</dbReference>
<dbReference type="SUPFAM" id="SSF48498">
    <property type="entry name" value="Tetracyclin repressor-like, C-terminal domain"/>
    <property type="match status" value="1"/>
</dbReference>
<protein>
    <submittedName>
        <fullName evidence="6">TetR/AcrR family transcriptional repressor of lmrAB and yxaGH operons</fullName>
    </submittedName>
</protein>
<dbReference type="InterPro" id="IPR001647">
    <property type="entry name" value="HTH_TetR"/>
</dbReference>
<keyword evidence="2 4" id="KW-0238">DNA-binding</keyword>
<dbReference type="RefSeq" id="WP_086786733.1">
    <property type="nucleotide sequence ID" value="NZ_JAGIOO010000001.1"/>
</dbReference>
<evidence type="ECO:0000256" key="4">
    <source>
        <dbReference type="PROSITE-ProRule" id="PRU00335"/>
    </source>
</evidence>
<dbReference type="InterPro" id="IPR054156">
    <property type="entry name" value="YxaF_TetR_C"/>
</dbReference>
<evidence type="ECO:0000313" key="6">
    <source>
        <dbReference type="EMBL" id="MBP2473371.1"/>
    </source>
</evidence>
<keyword evidence="3" id="KW-0804">Transcription</keyword>
<dbReference type="InterPro" id="IPR036271">
    <property type="entry name" value="Tet_transcr_reg_TetR-rel_C_sf"/>
</dbReference>
<evidence type="ECO:0000313" key="7">
    <source>
        <dbReference type="Proteomes" id="UP001519363"/>
    </source>
</evidence>
<dbReference type="Pfam" id="PF21993">
    <property type="entry name" value="TetR_C_13_2"/>
    <property type="match status" value="1"/>
</dbReference>
<dbReference type="Pfam" id="PF00440">
    <property type="entry name" value="TetR_N"/>
    <property type="match status" value="1"/>
</dbReference>
<dbReference type="PROSITE" id="PS50977">
    <property type="entry name" value="HTH_TETR_2"/>
    <property type="match status" value="1"/>
</dbReference>
<evidence type="ECO:0000256" key="2">
    <source>
        <dbReference type="ARBA" id="ARBA00023125"/>
    </source>
</evidence>
<sequence length="194" mass="20848">MTKTEPGTRDRILAATSRLLERQGYHATGVKQIAQEAKATLGSVYHFFPGGKVELAVASVHHVNTTYAAHLQALLDSHPHPADAIEAWAQDTATYIENSNWTEGCPITATALESAGQTPELQEACRATFANWESLVRAKLESAGLPTPDATDLAATVLNTLTGAEVSTQLTRTTTPMTQAATHLRRLLATYLPD</sequence>
<accession>A0ABS5A9W5</accession>
<dbReference type="PANTHER" id="PTHR47506">
    <property type="entry name" value="TRANSCRIPTIONAL REGULATORY PROTEIN"/>
    <property type="match status" value="1"/>
</dbReference>
<organism evidence="6 7">
    <name type="scientific">Crossiella equi</name>
    <dbReference type="NCBI Taxonomy" id="130796"/>
    <lineage>
        <taxon>Bacteria</taxon>
        <taxon>Bacillati</taxon>
        <taxon>Actinomycetota</taxon>
        <taxon>Actinomycetes</taxon>
        <taxon>Pseudonocardiales</taxon>
        <taxon>Pseudonocardiaceae</taxon>
        <taxon>Crossiella</taxon>
    </lineage>
</organism>
<name>A0ABS5A9W5_9PSEU</name>
<dbReference type="SUPFAM" id="SSF46689">
    <property type="entry name" value="Homeodomain-like"/>
    <property type="match status" value="1"/>
</dbReference>
<dbReference type="Gene3D" id="1.10.357.10">
    <property type="entry name" value="Tetracycline Repressor, domain 2"/>
    <property type="match status" value="1"/>
</dbReference>
<dbReference type="PANTHER" id="PTHR47506:SF3">
    <property type="entry name" value="HTH-TYPE TRANSCRIPTIONAL REGULATOR LMRA"/>
    <property type="match status" value="1"/>
</dbReference>
<feature type="DNA-binding region" description="H-T-H motif" evidence="4">
    <location>
        <begin position="29"/>
        <end position="48"/>
    </location>
</feature>
<evidence type="ECO:0000256" key="1">
    <source>
        <dbReference type="ARBA" id="ARBA00023015"/>
    </source>
</evidence>
<evidence type="ECO:0000259" key="5">
    <source>
        <dbReference type="PROSITE" id="PS50977"/>
    </source>
</evidence>
<evidence type="ECO:0000256" key="3">
    <source>
        <dbReference type="ARBA" id="ARBA00023163"/>
    </source>
</evidence>
<gene>
    <name evidence="6" type="ORF">JOF53_002243</name>
</gene>
<feature type="domain" description="HTH tetR-type" evidence="5">
    <location>
        <begin position="6"/>
        <end position="66"/>
    </location>
</feature>
<keyword evidence="7" id="KW-1185">Reference proteome</keyword>
<keyword evidence="1" id="KW-0805">Transcription regulation</keyword>
<reference evidence="6 7" key="1">
    <citation type="submission" date="2021-03" db="EMBL/GenBank/DDBJ databases">
        <title>Sequencing the genomes of 1000 actinobacteria strains.</title>
        <authorList>
            <person name="Klenk H.-P."/>
        </authorList>
    </citation>
    <scope>NUCLEOTIDE SEQUENCE [LARGE SCALE GENOMIC DNA]</scope>
    <source>
        <strain evidence="6 7">DSM 44580</strain>
    </source>
</reference>